<organism evidence="1 2">
    <name type="scientific">Ensete ventricosum</name>
    <name type="common">Abyssinian banana</name>
    <name type="synonym">Musa ensete</name>
    <dbReference type="NCBI Taxonomy" id="4639"/>
    <lineage>
        <taxon>Eukaryota</taxon>
        <taxon>Viridiplantae</taxon>
        <taxon>Streptophyta</taxon>
        <taxon>Embryophyta</taxon>
        <taxon>Tracheophyta</taxon>
        <taxon>Spermatophyta</taxon>
        <taxon>Magnoliopsida</taxon>
        <taxon>Liliopsida</taxon>
        <taxon>Zingiberales</taxon>
        <taxon>Musaceae</taxon>
        <taxon>Ensete</taxon>
    </lineage>
</organism>
<dbReference type="EMBL" id="AMZH03003696">
    <property type="protein sequence ID" value="RRT71482.1"/>
    <property type="molecule type" value="Genomic_DNA"/>
</dbReference>
<proteinExistence type="predicted"/>
<dbReference type="Proteomes" id="UP000287651">
    <property type="component" value="Unassembled WGS sequence"/>
</dbReference>
<evidence type="ECO:0000313" key="2">
    <source>
        <dbReference type="Proteomes" id="UP000287651"/>
    </source>
</evidence>
<dbReference type="AlphaFoldDB" id="A0A427A5G5"/>
<sequence>MFYRDRRTKPVRVSEKGSASSLTSMSICVFFWVEVSEREKRGNGRWKRKGETKKEVLNWREFWRWVVGQLVGNQGPTVGNRLATDAASSIVQRYLGWMTRGQPKEVDATVTPPEACHALDRVDVMVIQTQNPPAPRYRLRGPHLGPSFSYRSHSIPLLNLIRRRIKRERGALRKRRGLRGIKYHTLRMYPSLLPASLYT</sequence>
<gene>
    <name evidence="1" type="ORF">B296_00002626</name>
</gene>
<reference evidence="1 2" key="1">
    <citation type="journal article" date="2014" name="Agronomy (Basel)">
        <title>A Draft Genome Sequence for Ensete ventricosum, the Drought-Tolerant Tree Against Hunger.</title>
        <authorList>
            <person name="Harrison J."/>
            <person name="Moore K.A."/>
            <person name="Paszkiewicz K."/>
            <person name="Jones T."/>
            <person name="Grant M."/>
            <person name="Ambacheew D."/>
            <person name="Muzemil S."/>
            <person name="Studholme D.J."/>
        </authorList>
    </citation>
    <scope>NUCLEOTIDE SEQUENCE [LARGE SCALE GENOMIC DNA]</scope>
</reference>
<accession>A0A427A5G5</accession>
<protein>
    <submittedName>
        <fullName evidence="1">Uncharacterized protein</fullName>
    </submittedName>
</protein>
<comment type="caution">
    <text evidence="1">The sequence shown here is derived from an EMBL/GenBank/DDBJ whole genome shotgun (WGS) entry which is preliminary data.</text>
</comment>
<evidence type="ECO:0000313" key="1">
    <source>
        <dbReference type="EMBL" id="RRT71482.1"/>
    </source>
</evidence>
<name>A0A427A5G5_ENSVE</name>